<name>A0ACD1G1C8_9EURO</name>
<sequence length="460" mass="51425">MQPQPERTSDQSTDIALQTSRSDDGSTSDSEQPGGTEYSGQISELDAKVNRLLREKESLIRQAETREREIIDDLNKRANHHNHRVSRLRDQARNQKTVIKKLEQQIYVHKEKIAKLQAMVIARQESALESLNAGKGLAPMDDHEVQGALIRLQENIRSWARKYAVSDVARLENVSEAELDLVVVDLGTYCSEPSWLSLVNRLSISVDKIPAILMQAALANMVFEWIFGNPFFLFRRMETTDSLPLSDGLGQIYGQMRLVDEVEGHAWRSQMLRVLCLPSGQSAKSFLRGQIDSLSSDLAQFFLDSSANALLEKSGGPLALYHRVNELENVLAGAAHLALSLWTQRTNMICYSLDQVDYFWNGDPIAEAHRLHHLDDDDGRLDGTDIVLFVQPALVAFGSVHGEHDDESKIWAAATVLVSDRIADTEPDQSFEMSSSIKAEELDQGKIFPETESSTKLAPS</sequence>
<keyword evidence="2" id="KW-1185">Reference proteome</keyword>
<proteinExistence type="predicted"/>
<evidence type="ECO:0000313" key="1">
    <source>
        <dbReference type="EMBL" id="RAH43078.1"/>
    </source>
</evidence>
<reference evidence="1" key="1">
    <citation type="submission" date="2018-02" db="EMBL/GenBank/DDBJ databases">
        <title>The genomes of Aspergillus section Nigri reveals drivers in fungal speciation.</title>
        <authorList>
            <consortium name="DOE Joint Genome Institute"/>
            <person name="Vesth T.C."/>
            <person name="Nybo J."/>
            <person name="Theobald S."/>
            <person name="Brandl J."/>
            <person name="Frisvad J.C."/>
            <person name="Nielsen K.F."/>
            <person name="Lyhne E.K."/>
            <person name="Kogle M.E."/>
            <person name="Kuo A."/>
            <person name="Riley R."/>
            <person name="Clum A."/>
            <person name="Nolan M."/>
            <person name="Lipzen A."/>
            <person name="Salamov A."/>
            <person name="Henrissat B."/>
            <person name="Wiebenga A."/>
            <person name="De vries R.P."/>
            <person name="Grigoriev I.V."/>
            <person name="Mortensen U.H."/>
            <person name="Andersen M.R."/>
            <person name="Baker S.E."/>
        </authorList>
    </citation>
    <scope>NUCLEOTIDE SEQUENCE</scope>
    <source>
        <strain evidence="1">CBS 621.78</strain>
    </source>
</reference>
<dbReference type="EMBL" id="KZ825366">
    <property type="protein sequence ID" value="RAH43078.1"/>
    <property type="molecule type" value="Genomic_DNA"/>
</dbReference>
<dbReference type="Proteomes" id="UP000249057">
    <property type="component" value="Unassembled WGS sequence"/>
</dbReference>
<organism evidence="1 2">
    <name type="scientific">Aspergillus brunneoviolaceus CBS 621.78</name>
    <dbReference type="NCBI Taxonomy" id="1450534"/>
    <lineage>
        <taxon>Eukaryota</taxon>
        <taxon>Fungi</taxon>
        <taxon>Dikarya</taxon>
        <taxon>Ascomycota</taxon>
        <taxon>Pezizomycotina</taxon>
        <taxon>Eurotiomycetes</taxon>
        <taxon>Eurotiomycetidae</taxon>
        <taxon>Eurotiales</taxon>
        <taxon>Aspergillaceae</taxon>
        <taxon>Aspergillus</taxon>
        <taxon>Aspergillus subgen. Circumdati</taxon>
    </lineage>
</organism>
<protein>
    <submittedName>
        <fullName evidence="1">Uncharacterized protein</fullName>
    </submittedName>
</protein>
<evidence type="ECO:0000313" key="2">
    <source>
        <dbReference type="Proteomes" id="UP000249057"/>
    </source>
</evidence>
<accession>A0ACD1G1C8</accession>
<gene>
    <name evidence="1" type="ORF">BO95DRAFT_369359</name>
</gene>